<reference evidence="1" key="1">
    <citation type="submission" date="2022-08" db="EMBL/GenBank/DDBJ databases">
        <title>Genome Sequence of Fusarium decemcellulare.</title>
        <authorList>
            <person name="Buettner E."/>
        </authorList>
    </citation>
    <scope>NUCLEOTIDE SEQUENCE</scope>
    <source>
        <strain evidence="1">Babe19</strain>
    </source>
</reference>
<dbReference type="Proteomes" id="UP001148629">
    <property type="component" value="Unassembled WGS sequence"/>
</dbReference>
<name>A0ACC1RTL9_9HYPO</name>
<organism evidence="1 2">
    <name type="scientific">Fusarium decemcellulare</name>
    <dbReference type="NCBI Taxonomy" id="57161"/>
    <lineage>
        <taxon>Eukaryota</taxon>
        <taxon>Fungi</taxon>
        <taxon>Dikarya</taxon>
        <taxon>Ascomycota</taxon>
        <taxon>Pezizomycotina</taxon>
        <taxon>Sordariomycetes</taxon>
        <taxon>Hypocreomycetidae</taxon>
        <taxon>Hypocreales</taxon>
        <taxon>Nectriaceae</taxon>
        <taxon>Fusarium</taxon>
        <taxon>Fusarium decemcellulare species complex</taxon>
    </lineage>
</organism>
<evidence type="ECO:0000313" key="2">
    <source>
        <dbReference type="Proteomes" id="UP001148629"/>
    </source>
</evidence>
<protein>
    <submittedName>
        <fullName evidence="1">Uncharacterized protein</fullName>
    </submittedName>
</protein>
<evidence type="ECO:0000313" key="1">
    <source>
        <dbReference type="EMBL" id="KAJ3525893.1"/>
    </source>
</evidence>
<comment type="caution">
    <text evidence="1">The sequence shown here is derived from an EMBL/GenBank/DDBJ whole genome shotgun (WGS) entry which is preliminary data.</text>
</comment>
<gene>
    <name evidence="1" type="ORF">NM208_g11441</name>
</gene>
<dbReference type="EMBL" id="JANRMS010001831">
    <property type="protein sequence ID" value="KAJ3525893.1"/>
    <property type="molecule type" value="Genomic_DNA"/>
</dbReference>
<sequence>MQTHEAHDERGAQPSAGLEHAGPDLTTDYCCELATVTLSAQVKSPAVELQLAPQQCPCQARVHIELSLQLQGLGSEFLGSGPEMEHARLCQFWHSLRLRLSSYHGAKWRRQRRDHGHDVEASIVHTQWPCRKSARELVRSQMPARRFSILPAGGWMAAPNVPGGSPM</sequence>
<keyword evidence="2" id="KW-1185">Reference proteome</keyword>
<proteinExistence type="predicted"/>
<accession>A0ACC1RTL9</accession>